<dbReference type="GO" id="GO:0009882">
    <property type="term" value="F:blue light photoreceptor activity"/>
    <property type="evidence" value="ECO:0007669"/>
    <property type="project" value="InterPro"/>
</dbReference>
<dbReference type="GO" id="GO:0071949">
    <property type="term" value="F:FAD binding"/>
    <property type="evidence" value="ECO:0007669"/>
    <property type="project" value="InterPro"/>
</dbReference>
<gene>
    <name evidence="2" type="ORF">H9654_02380</name>
</gene>
<dbReference type="Pfam" id="PF04940">
    <property type="entry name" value="BLUF"/>
    <property type="match status" value="1"/>
</dbReference>
<keyword evidence="3" id="KW-1185">Reference proteome</keyword>
<dbReference type="Gene3D" id="3.30.70.100">
    <property type="match status" value="1"/>
</dbReference>
<dbReference type="SMART" id="SM01034">
    <property type="entry name" value="BLUF"/>
    <property type="match status" value="1"/>
</dbReference>
<comment type="caution">
    <text evidence="2">The sequence shown here is derived from an EMBL/GenBank/DDBJ whole genome shotgun (WGS) entry which is preliminary data.</text>
</comment>
<accession>A0A8X8FQH8</accession>
<evidence type="ECO:0000313" key="2">
    <source>
        <dbReference type="EMBL" id="MBD7953040.1"/>
    </source>
</evidence>
<reference evidence="2 3" key="1">
    <citation type="submission" date="2020-08" db="EMBL/GenBank/DDBJ databases">
        <title>A Genomic Blueprint of the Chicken Gut Microbiome.</title>
        <authorList>
            <person name="Gilroy R."/>
            <person name="Ravi A."/>
            <person name="Getino M."/>
            <person name="Pursley I."/>
            <person name="Horton D.L."/>
            <person name="Alikhan N.-F."/>
            <person name="Baker D."/>
            <person name="Gharbi K."/>
            <person name="Hall N."/>
            <person name="Watson M."/>
            <person name="Adriaenssens E.M."/>
            <person name="Foster-Nyarko E."/>
            <person name="Jarju S."/>
            <person name="Secka A."/>
            <person name="Antonio M."/>
            <person name="Oren A."/>
            <person name="Chaudhuri R."/>
            <person name="La Ragione R.M."/>
            <person name="Hildebrand F."/>
            <person name="Pallen M.J."/>
        </authorList>
    </citation>
    <scope>NUCLEOTIDE SEQUENCE [LARGE SCALE GENOMIC DNA]</scope>
    <source>
        <strain evidence="2 3">Sa5BUN4</strain>
    </source>
</reference>
<dbReference type="EMBL" id="JACSQS010000001">
    <property type="protein sequence ID" value="MBD7953040.1"/>
    <property type="molecule type" value="Genomic_DNA"/>
</dbReference>
<dbReference type="Proteomes" id="UP000636938">
    <property type="component" value="Unassembled WGS sequence"/>
</dbReference>
<dbReference type="InterPro" id="IPR036046">
    <property type="entry name" value="Acylphosphatase-like_dom_sf"/>
</dbReference>
<proteinExistence type="predicted"/>
<dbReference type="InterPro" id="IPR007024">
    <property type="entry name" value="BLUF_domain"/>
</dbReference>
<dbReference type="SUPFAM" id="SSF54975">
    <property type="entry name" value="Acylphosphatase/BLUF domain-like"/>
    <property type="match status" value="1"/>
</dbReference>
<dbReference type="PROSITE" id="PS50925">
    <property type="entry name" value="BLUF"/>
    <property type="match status" value="1"/>
</dbReference>
<evidence type="ECO:0000313" key="3">
    <source>
        <dbReference type="Proteomes" id="UP000636938"/>
    </source>
</evidence>
<name>A0A8X8FQH8_9GAMM</name>
<dbReference type="RefSeq" id="WP_182656151.1">
    <property type="nucleotide sequence ID" value="NZ_JACHQY010000002.1"/>
</dbReference>
<evidence type="ECO:0000259" key="1">
    <source>
        <dbReference type="PROSITE" id="PS50925"/>
    </source>
</evidence>
<organism evidence="2 3">
    <name type="scientific">Stenotrophomonas lacuserhaii</name>
    <dbReference type="NCBI Taxonomy" id="2760084"/>
    <lineage>
        <taxon>Bacteria</taxon>
        <taxon>Pseudomonadati</taxon>
        <taxon>Pseudomonadota</taxon>
        <taxon>Gammaproteobacteria</taxon>
        <taxon>Lysobacterales</taxon>
        <taxon>Lysobacteraceae</taxon>
        <taxon>Stenotrophomonas</taxon>
    </lineage>
</organism>
<protein>
    <submittedName>
        <fullName evidence="2">BLUF domain-containing protein</fullName>
    </submittedName>
</protein>
<sequence>MPIRALAYASQAIPGLSIERIEALTRDAERFNLQADVTGVLLFDGSRFMQYIEGPEDSLWKVYSRILEASSHCEMMELGQGQISGRRFPYWSMRMVPAGEADLRFVCRGDWTGFSRSRGDDARTGTDRLVRVVAPHIG</sequence>
<dbReference type="AlphaFoldDB" id="A0A8X8FQH8"/>
<feature type="domain" description="BLUF" evidence="1">
    <location>
        <begin position="3"/>
        <end position="94"/>
    </location>
</feature>